<feature type="domain" description="Ig-like" evidence="3">
    <location>
        <begin position="28"/>
        <end position="108"/>
    </location>
</feature>
<sequence>MEHSGYYKCRASTGDTSEVVTLSVSHGPVILRAPLYVYEGDNISLQCYSPPELLAMQTIFYRNNQTLWKSSTNYTLQLTVKHTDLTATYRCSKHFPVTKTYSAGTTISYTEMSGTVPVTITPNWNKLLTGENISMTCHGETYLTYHWFHNGGWVAEGQIYTITSVQVGHSGFYQCRTNQGVSLIFSLEVSHGPVILQAPFFVYRGRNINLKCHSHPDYSVNWTTLYRNNRLIYGPSRDLSFPFLEGNYDWSGTYRCERTLSREEYVTYTDEVSLHVRDLFTKPNITTTLYTMTEGDNMTLTCET</sequence>
<dbReference type="Pfam" id="PF13895">
    <property type="entry name" value="Ig_2"/>
    <property type="match status" value="1"/>
</dbReference>
<evidence type="ECO:0000313" key="5">
    <source>
        <dbReference type="Proteomes" id="UP001162483"/>
    </source>
</evidence>
<dbReference type="InterPro" id="IPR050488">
    <property type="entry name" value="Ig_Fc_receptor"/>
</dbReference>
<feature type="non-terminal residue" evidence="4">
    <location>
        <position position="304"/>
    </location>
</feature>
<dbReference type="InterPro" id="IPR013783">
    <property type="entry name" value="Ig-like_fold"/>
</dbReference>
<dbReference type="Proteomes" id="UP001162483">
    <property type="component" value="Unassembled WGS sequence"/>
</dbReference>
<proteinExistence type="predicted"/>
<name>A0ABN9DPS6_9NEOB</name>
<dbReference type="SMART" id="SM00408">
    <property type="entry name" value="IGc2"/>
    <property type="match status" value="1"/>
</dbReference>
<dbReference type="SUPFAM" id="SSF48726">
    <property type="entry name" value="Immunoglobulin"/>
    <property type="match status" value="3"/>
</dbReference>
<evidence type="ECO:0000313" key="4">
    <source>
        <dbReference type="EMBL" id="CAI9574631.1"/>
    </source>
</evidence>
<organism evidence="4 5">
    <name type="scientific">Staurois parvus</name>
    <dbReference type="NCBI Taxonomy" id="386267"/>
    <lineage>
        <taxon>Eukaryota</taxon>
        <taxon>Metazoa</taxon>
        <taxon>Chordata</taxon>
        <taxon>Craniata</taxon>
        <taxon>Vertebrata</taxon>
        <taxon>Euteleostomi</taxon>
        <taxon>Amphibia</taxon>
        <taxon>Batrachia</taxon>
        <taxon>Anura</taxon>
        <taxon>Neobatrachia</taxon>
        <taxon>Ranoidea</taxon>
        <taxon>Ranidae</taxon>
        <taxon>Staurois</taxon>
    </lineage>
</organism>
<dbReference type="InterPro" id="IPR007110">
    <property type="entry name" value="Ig-like_dom"/>
</dbReference>
<dbReference type="PANTHER" id="PTHR11481:SF64">
    <property type="entry name" value="FC RECEPTOR-LIKE PROTEIN 4"/>
    <property type="match status" value="1"/>
</dbReference>
<dbReference type="Gene3D" id="2.60.40.10">
    <property type="entry name" value="Immunoglobulins"/>
    <property type="match status" value="3"/>
</dbReference>
<dbReference type="InterPro" id="IPR003599">
    <property type="entry name" value="Ig_sub"/>
</dbReference>
<dbReference type="EMBL" id="CATNWA010014679">
    <property type="protein sequence ID" value="CAI9574631.1"/>
    <property type="molecule type" value="Genomic_DNA"/>
</dbReference>
<evidence type="ECO:0000256" key="2">
    <source>
        <dbReference type="ARBA" id="ARBA00023157"/>
    </source>
</evidence>
<dbReference type="SMART" id="SM00409">
    <property type="entry name" value="IG"/>
    <property type="match status" value="3"/>
</dbReference>
<dbReference type="PANTHER" id="PTHR11481">
    <property type="entry name" value="IMMUNOGLOBULIN FC RECEPTOR"/>
    <property type="match status" value="1"/>
</dbReference>
<protein>
    <recommendedName>
        <fullName evidence="3">Ig-like domain-containing protein</fullName>
    </recommendedName>
</protein>
<dbReference type="InterPro" id="IPR036179">
    <property type="entry name" value="Ig-like_dom_sf"/>
</dbReference>
<evidence type="ECO:0000256" key="1">
    <source>
        <dbReference type="ARBA" id="ARBA00022729"/>
    </source>
</evidence>
<reference evidence="4" key="1">
    <citation type="submission" date="2023-05" db="EMBL/GenBank/DDBJ databases">
        <authorList>
            <person name="Stuckert A."/>
        </authorList>
    </citation>
    <scope>NUCLEOTIDE SEQUENCE</scope>
</reference>
<keyword evidence="2" id="KW-1015">Disulfide bond</keyword>
<comment type="caution">
    <text evidence="4">The sequence shown here is derived from an EMBL/GenBank/DDBJ whole genome shotgun (WGS) entry which is preliminary data.</text>
</comment>
<dbReference type="InterPro" id="IPR003598">
    <property type="entry name" value="Ig_sub2"/>
</dbReference>
<dbReference type="PROSITE" id="PS50835">
    <property type="entry name" value="IG_LIKE"/>
    <property type="match status" value="1"/>
</dbReference>
<keyword evidence="1" id="KW-0732">Signal</keyword>
<evidence type="ECO:0000259" key="3">
    <source>
        <dbReference type="PROSITE" id="PS50835"/>
    </source>
</evidence>
<accession>A0ABN9DPS6</accession>
<gene>
    <name evidence="4" type="ORF">SPARVUS_LOCUS8012216</name>
</gene>
<keyword evidence="5" id="KW-1185">Reference proteome</keyword>